<keyword evidence="14" id="KW-0732">Signal</keyword>
<evidence type="ECO:0000256" key="2">
    <source>
        <dbReference type="ARBA" id="ARBA00001970"/>
    </source>
</evidence>
<dbReference type="InterPro" id="IPR002016">
    <property type="entry name" value="Haem_peroxidase"/>
</dbReference>
<evidence type="ECO:0000256" key="10">
    <source>
        <dbReference type="PIRSR" id="PIRSR600823-3"/>
    </source>
</evidence>
<evidence type="ECO:0000256" key="6">
    <source>
        <dbReference type="ARBA" id="ARBA00022723"/>
    </source>
</evidence>
<dbReference type="GO" id="GO:0140825">
    <property type="term" value="F:lactoperoxidase activity"/>
    <property type="evidence" value="ECO:0007669"/>
    <property type="project" value="UniProtKB-EC"/>
</dbReference>
<evidence type="ECO:0000256" key="8">
    <source>
        <dbReference type="ARBA" id="ARBA00023004"/>
    </source>
</evidence>
<keyword evidence="4" id="KW-0575">Peroxidase</keyword>
<dbReference type="GO" id="GO:0006979">
    <property type="term" value="P:response to oxidative stress"/>
    <property type="evidence" value="ECO:0007669"/>
    <property type="project" value="InterPro"/>
</dbReference>
<evidence type="ECO:0000256" key="1">
    <source>
        <dbReference type="ARBA" id="ARBA00000189"/>
    </source>
</evidence>
<keyword evidence="12" id="KW-1015">Disulfide bond</keyword>
<evidence type="ECO:0000256" key="13">
    <source>
        <dbReference type="RuleBase" id="RU004241"/>
    </source>
</evidence>
<reference evidence="16 17" key="1">
    <citation type="journal article" date="2023" name="Hortic Res">
        <title>Pangenome of water caltrop reveals structural variations and asymmetric subgenome divergence after allopolyploidization.</title>
        <authorList>
            <person name="Zhang X."/>
            <person name="Chen Y."/>
            <person name="Wang L."/>
            <person name="Yuan Y."/>
            <person name="Fang M."/>
            <person name="Shi L."/>
            <person name="Lu R."/>
            <person name="Comes H.P."/>
            <person name="Ma Y."/>
            <person name="Chen Y."/>
            <person name="Huang G."/>
            <person name="Zhou Y."/>
            <person name="Zheng Z."/>
            <person name="Qiu Y."/>
        </authorList>
    </citation>
    <scope>NUCLEOTIDE SEQUENCE [LARGE SCALE GENOMIC DNA]</scope>
    <source>
        <tissue evidence="16">Roots</tissue>
    </source>
</reference>
<feature type="signal peptide" evidence="14">
    <location>
        <begin position="1"/>
        <end position="23"/>
    </location>
</feature>
<keyword evidence="7" id="KW-0560">Oxidoreductase</keyword>
<evidence type="ECO:0000256" key="9">
    <source>
        <dbReference type="PIRSR" id="PIRSR600823-1"/>
    </source>
</evidence>
<comment type="similarity">
    <text evidence="13">Belongs to the peroxidase family.</text>
</comment>
<feature type="chain" id="PRO_5042920206" description="peroxidase" evidence="14">
    <location>
        <begin position="24"/>
        <end position="203"/>
    </location>
</feature>
<dbReference type="GO" id="GO:0020037">
    <property type="term" value="F:heme binding"/>
    <property type="evidence" value="ECO:0007669"/>
    <property type="project" value="InterPro"/>
</dbReference>
<evidence type="ECO:0000256" key="11">
    <source>
        <dbReference type="PIRSR" id="PIRSR600823-4"/>
    </source>
</evidence>
<comment type="catalytic activity">
    <reaction evidence="1">
        <text>2 a phenolic donor + H2O2 = 2 a phenolic radical donor + 2 H2O</text>
        <dbReference type="Rhea" id="RHEA:56136"/>
        <dbReference type="ChEBI" id="CHEBI:15377"/>
        <dbReference type="ChEBI" id="CHEBI:16240"/>
        <dbReference type="ChEBI" id="CHEBI:139520"/>
        <dbReference type="ChEBI" id="CHEBI:139521"/>
        <dbReference type="EC" id="1.11.1.7"/>
    </reaction>
</comment>
<dbReference type="GO" id="GO:0046872">
    <property type="term" value="F:metal ion binding"/>
    <property type="evidence" value="ECO:0007669"/>
    <property type="project" value="UniProtKB-KW"/>
</dbReference>
<dbReference type="EMBL" id="JAXIOK010000004">
    <property type="protein sequence ID" value="KAK4774071.1"/>
    <property type="molecule type" value="Genomic_DNA"/>
</dbReference>
<feature type="domain" description="Plant heme peroxidase family profile" evidence="15">
    <location>
        <begin position="23"/>
        <end position="161"/>
    </location>
</feature>
<name>A0AAN7KVZ6_9MYRT</name>
<comment type="cofactor">
    <cofactor evidence="2">
        <name>heme b</name>
        <dbReference type="ChEBI" id="CHEBI:60344"/>
    </cofactor>
</comment>
<keyword evidence="5" id="KW-0349">Heme</keyword>
<dbReference type="PROSITE" id="PS50873">
    <property type="entry name" value="PEROXIDASE_4"/>
    <property type="match status" value="1"/>
</dbReference>
<sequence>MAALIVLTSISVLSLFSLGCVAALSFNYYDKTCPNVESSISNSVKSAATKDRTVIPALLRMHFHDCFIRGCDGSILLDSEGTNKAEKDAAPNGSLHAFFVIDGAKKELEAQCPGVVSCADILAVAARDAVVLVTELIISHPSMFRAMRSKFDFLVTGGRADLGSAKGKKRWEDIKSKRDSRAAIAVLQHISAPAELRSEGPLH</sequence>
<evidence type="ECO:0000256" key="14">
    <source>
        <dbReference type="SAM" id="SignalP"/>
    </source>
</evidence>
<evidence type="ECO:0000259" key="15">
    <source>
        <dbReference type="PROSITE" id="PS50873"/>
    </source>
</evidence>
<comment type="caution">
    <text evidence="16">The sequence shown here is derived from an EMBL/GenBank/DDBJ whole genome shotgun (WGS) entry which is preliminary data.</text>
</comment>
<feature type="binding site" evidence="10">
    <location>
        <position position="74"/>
    </location>
    <ligand>
        <name>Ca(2+)</name>
        <dbReference type="ChEBI" id="CHEBI:29108"/>
        <label>1</label>
    </ligand>
</feature>
<feature type="binding site" evidence="10">
    <location>
        <position position="65"/>
    </location>
    <ligand>
        <name>Ca(2+)</name>
        <dbReference type="ChEBI" id="CHEBI:29108"/>
        <label>1</label>
    </ligand>
</feature>
<dbReference type="PANTHER" id="PTHR31235">
    <property type="entry name" value="PEROXIDASE 25-RELATED"/>
    <property type="match status" value="1"/>
</dbReference>
<evidence type="ECO:0000256" key="12">
    <source>
        <dbReference type="PIRSR" id="PIRSR600823-5"/>
    </source>
</evidence>
<feature type="active site" description="Proton acceptor" evidence="9">
    <location>
        <position position="64"/>
    </location>
</feature>
<feature type="binding site" evidence="10">
    <location>
        <position position="72"/>
    </location>
    <ligand>
        <name>Ca(2+)</name>
        <dbReference type="ChEBI" id="CHEBI:29108"/>
        <label>1</label>
    </ligand>
</feature>
<dbReference type="EC" id="1.11.1.7" evidence="3"/>
<proteinExistence type="inferred from homology"/>
<dbReference type="Proteomes" id="UP001345219">
    <property type="component" value="Chromosome 22"/>
</dbReference>
<comment type="cofactor">
    <cofactor evidence="10">
        <name>Ca(2+)</name>
        <dbReference type="ChEBI" id="CHEBI:29108"/>
    </cofactor>
    <text evidence="10">Binds 2 calcium ions per subunit.</text>
</comment>
<feature type="disulfide bond" evidence="12">
    <location>
        <begin position="66"/>
        <end position="71"/>
    </location>
</feature>
<keyword evidence="8" id="KW-0408">Iron</keyword>
<feature type="site" description="Transition state stabilizer" evidence="11">
    <location>
        <position position="60"/>
    </location>
</feature>
<evidence type="ECO:0000256" key="5">
    <source>
        <dbReference type="ARBA" id="ARBA00022617"/>
    </source>
</evidence>
<evidence type="ECO:0000313" key="16">
    <source>
        <dbReference type="EMBL" id="KAK4774071.1"/>
    </source>
</evidence>
<keyword evidence="10" id="KW-0106">Calcium</keyword>
<dbReference type="InterPro" id="IPR000823">
    <property type="entry name" value="Peroxidase_pln"/>
</dbReference>
<dbReference type="AlphaFoldDB" id="A0AAN7KVZ6"/>
<gene>
    <name evidence="16" type="ORF">SAY87_029090</name>
</gene>
<evidence type="ECO:0000256" key="3">
    <source>
        <dbReference type="ARBA" id="ARBA00012313"/>
    </source>
</evidence>
<feature type="binding site" evidence="10">
    <location>
        <position position="86"/>
    </location>
    <ligand>
        <name>Ca(2+)</name>
        <dbReference type="ChEBI" id="CHEBI:29108"/>
        <label>1</label>
    </ligand>
</feature>
<keyword evidence="6 10" id="KW-0479">Metal-binding</keyword>
<dbReference type="InterPro" id="IPR010255">
    <property type="entry name" value="Haem_peroxidase_sf"/>
</dbReference>
<dbReference type="PRINTS" id="PR00461">
    <property type="entry name" value="PLPEROXIDASE"/>
</dbReference>
<feature type="binding site" evidence="10">
    <location>
        <position position="70"/>
    </location>
    <ligand>
        <name>Ca(2+)</name>
        <dbReference type="ChEBI" id="CHEBI:29108"/>
        <label>1</label>
    </ligand>
</feature>
<organism evidence="16 17">
    <name type="scientific">Trapa incisa</name>
    <dbReference type="NCBI Taxonomy" id="236973"/>
    <lineage>
        <taxon>Eukaryota</taxon>
        <taxon>Viridiplantae</taxon>
        <taxon>Streptophyta</taxon>
        <taxon>Embryophyta</taxon>
        <taxon>Tracheophyta</taxon>
        <taxon>Spermatophyta</taxon>
        <taxon>Magnoliopsida</taxon>
        <taxon>eudicotyledons</taxon>
        <taxon>Gunneridae</taxon>
        <taxon>Pentapetalae</taxon>
        <taxon>rosids</taxon>
        <taxon>malvids</taxon>
        <taxon>Myrtales</taxon>
        <taxon>Lythraceae</taxon>
        <taxon>Trapa</taxon>
    </lineage>
</organism>
<dbReference type="PRINTS" id="PR00458">
    <property type="entry name" value="PEROXIDASE"/>
</dbReference>
<evidence type="ECO:0000313" key="17">
    <source>
        <dbReference type="Proteomes" id="UP001345219"/>
    </source>
</evidence>
<feature type="disulfide bond" evidence="12">
    <location>
        <begin position="33"/>
        <end position="112"/>
    </location>
</feature>
<dbReference type="Gene3D" id="1.10.520.10">
    <property type="match status" value="1"/>
</dbReference>
<protein>
    <recommendedName>
        <fullName evidence="3">peroxidase</fullName>
        <ecNumber evidence="3">1.11.1.7</ecNumber>
    </recommendedName>
</protein>
<dbReference type="SUPFAM" id="SSF48113">
    <property type="entry name" value="Heme-dependent peroxidases"/>
    <property type="match status" value="1"/>
</dbReference>
<evidence type="ECO:0000256" key="4">
    <source>
        <dbReference type="ARBA" id="ARBA00022559"/>
    </source>
</evidence>
<dbReference type="Pfam" id="PF00141">
    <property type="entry name" value="peroxidase"/>
    <property type="match status" value="1"/>
</dbReference>
<evidence type="ECO:0000256" key="7">
    <source>
        <dbReference type="ARBA" id="ARBA00023002"/>
    </source>
</evidence>
<accession>A0AAN7KVZ6</accession>
<keyword evidence="17" id="KW-1185">Reference proteome</keyword>